<feature type="non-terminal residue" evidence="1">
    <location>
        <position position="1"/>
    </location>
</feature>
<reference evidence="1" key="1">
    <citation type="submission" date="2021-06" db="EMBL/GenBank/DDBJ databases">
        <authorList>
            <person name="Kallberg Y."/>
            <person name="Tangrot J."/>
            <person name="Rosling A."/>
        </authorList>
    </citation>
    <scope>NUCLEOTIDE SEQUENCE</scope>
    <source>
        <strain evidence="1">MA461A</strain>
    </source>
</reference>
<dbReference type="Proteomes" id="UP000789920">
    <property type="component" value="Unassembled WGS sequence"/>
</dbReference>
<dbReference type="EMBL" id="CAJVQC010029947">
    <property type="protein sequence ID" value="CAG8744151.1"/>
    <property type="molecule type" value="Genomic_DNA"/>
</dbReference>
<sequence length="118" mass="13718">KKKALEIEEYRRDKNLNKKKDSTIPEENQQASKADVDIDSFVSGLAVLSINRVENEEKLSRKTSSKKNDEYLKIELLNENECGDVQVFGKRKRENDVNETIPLNKKEKIREATHDNEK</sequence>
<evidence type="ECO:0000313" key="2">
    <source>
        <dbReference type="Proteomes" id="UP000789920"/>
    </source>
</evidence>
<name>A0ACA9QAB1_9GLOM</name>
<evidence type="ECO:0000313" key="1">
    <source>
        <dbReference type="EMBL" id="CAG8744151.1"/>
    </source>
</evidence>
<protein>
    <submittedName>
        <fullName evidence="1">32656_t:CDS:1</fullName>
    </submittedName>
</protein>
<feature type="non-terminal residue" evidence="1">
    <location>
        <position position="118"/>
    </location>
</feature>
<gene>
    <name evidence="1" type="ORF">RPERSI_LOCUS13471</name>
</gene>
<accession>A0ACA9QAB1</accession>
<keyword evidence="2" id="KW-1185">Reference proteome</keyword>
<organism evidence="1 2">
    <name type="scientific">Racocetra persica</name>
    <dbReference type="NCBI Taxonomy" id="160502"/>
    <lineage>
        <taxon>Eukaryota</taxon>
        <taxon>Fungi</taxon>
        <taxon>Fungi incertae sedis</taxon>
        <taxon>Mucoromycota</taxon>
        <taxon>Glomeromycotina</taxon>
        <taxon>Glomeromycetes</taxon>
        <taxon>Diversisporales</taxon>
        <taxon>Gigasporaceae</taxon>
        <taxon>Racocetra</taxon>
    </lineage>
</organism>
<proteinExistence type="predicted"/>
<comment type="caution">
    <text evidence="1">The sequence shown here is derived from an EMBL/GenBank/DDBJ whole genome shotgun (WGS) entry which is preliminary data.</text>
</comment>